<keyword evidence="1" id="KW-0812">Transmembrane</keyword>
<keyword evidence="3" id="KW-1185">Reference proteome</keyword>
<reference evidence="2 3" key="1">
    <citation type="journal article" date="2019" name="Int. J. Syst. Evol. Microbiol.">
        <title>The Global Catalogue of Microorganisms (GCM) 10K type strain sequencing project: providing services to taxonomists for standard genome sequencing and annotation.</title>
        <authorList>
            <consortium name="The Broad Institute Genomics Platform"/>
            <consortium name="The Broad Institute Genome Sequencing Center for Infectious Disease"/>
            <person name="Wu L."/>
            <person name="Ma J."/>
        </authorList>
    </citation>
    <scope>NUCLEOTIDE SEQUENCE [LARGE SCALE GENOMIC DNA]</scope>
    <source>
        <strain evidence="2 3">CGMCC 1.12563</strain>
    </source>
</reference>
<feature type="transmembrane region" description="Helical" evidence="1">
    <location>
        <begin position="21"/>
        <end position="41"/>
    </location>
</feature>
<dbReference type="SUPFAM" id="SSF49373">
    <property type="entry name" value="Invasin/intimin cell-adhesion fragments"/>
    <property type="match status" value="1"/>
</dbReference>
<dbReference type="CDD" id="cd00146">
    <property type="entry name" value="PKD"/>
    <property type="match status" value="1"/>
</dbReference>
<protein>
    <recommendedName>
        <fullName evidence="4">Big-1 domain-containing protein</fullName>
    </recommendedName>
</protein>
<dbReference type="AlphaFoldDB" id="A0ABD6ARA1"/>
<comment type="caution">
    <text evidence="2">The sequence shown here is derived from an EMBL/GenBank/DDBJ whole genome shotgun (WGS) entry which is preliminary data.</text>
</comment>
<evidence type="ECO:0000313" key="2">
    <source>
        <dbReference type="EMBL" id="MFD1512053.1"/>
    </source>
</evidence>
<keyword evidence="1" id="KW-1133">Transmembrane helix</keyword>
<sequence>MTLSKHITQGLSDYWNDERGVSPVVGFVLIFGIIVIALALYQSQLVPAQNEQVEFKHSQVVETEMNELQGAISAVSSDGSPRSVSLDLAPEYPDRAVAVNPGQPIASLRTTDPATVTLSGLSSADGQYWDGTDKTFDTRMLEYQSNYNVYSQDPIIRFENGMVTKEFDNGESLVHSDGSVVSDDGNQIDITFVNGTYQESVTTAGVTAKPVSTSREFLQLRTAPGGGAITLPTTLSQERWDALLDGVGHVSAAVAGDTVTLDLEGDRLYTVRLTEVTFSDTPKRTVHYLASEEPRDPTTNLTVEIGQSIPLTVSTRDRLGNTKAGATVEANISGPNANFAESGTDNATVGTNEAGRATVRFTPLEVGTYTVTLTAPDGDSSVNTVTYEIVATDDAVGTGGDNGSGGGINNGFPIQVFIDSSTPNKCTVELTFVNDRSDDVTATDLRINGFFSQGASGPDISNITVRNGPPMTAVELNGDLTPLETLITVPAQGQTTVELSTDDDFVEGGFLIMEVHYTSTSGSLTDTYFIGVPKKSGGNCPY</sequence>
<accession>A0ABD6ARA1</accession>
<organism evidence="2 3">
    <name type="scientific">Halomarina rubra</name>
    <dbReference type="NCBI Taxonomy" id="2071873"/>
    <lineage>
        <taxon>Archaea</taxon>
        <taxon>Methanobacteriati</taxon>
        <taxon>Methanobacteriota</taxon>
        <taxon>Stenosarchaea group</taxon>
        <taxon>Halobacteria</taxon>
        <taxon>Halobacteriales</taxon>
        <taxon>Natronomonadaceae</taxon>
        <taxon>Halomarina</taxon>
    </lineage>
</organism>
<name>A0ABD6ARA1_9EURY</name>
<keyword evidence="1" id="KW-0472">Membrane</keyword>
<evidence type="ECO:0008006" key="4">
    <source>
        <dbReference type="Google" id="ProtNLM"/>
    </source>
</evidence>
<proteinExistence type="predicted"/>
<dbReference type="Proteomes" id="UP001597187">
    <property type="component" value="Unassembled WGS sequence"/>
</dbReference>
<dbReference type="RefSeq" id="WP_250872041.1">
    <property type="nucleotide sequence ID" value="NZ_JALXFV010000002.1"/>
</dbReference>
<dbReference type="PROSITE" id="PS50194">
    <property type="entry name" value="FILAMIN_REPEAT"/>
    <property type="match status" value="1"/>
</dbReference>
<dbReference type="InterPro" id="IPR013783">
    <property type="entry name" value="Ig-like_fold"/>
</dbReference>
<dbReference type="EMBL" id="JBHUDC010000002">
    <property type="protein sequence ID" value="MFD1512053.1"/>
    <property type="molecule type" value="Genomic_DNA"/>
</dbReference>
<gene>
    <name evidence="2" type="ORF">ACFSBT_02000</name>
</gene>
<dbReference type="InterPro" id="IPR008964">
    <property type="entry name" value="Invasin/intimin_cell_adhesion"/>
</dbReference>
<evidence type="ECO:0000256" key="1">
    <source>
        <dbReference type="SAM" id="Phobius"/>
    </source>
</evidence>
<dbReference type="Gene3D" id="2.60.40.10">
    <property type="entry name" value="Immunoglobulins"/>
    <property type="match status" value="1"/>
</dbReference>
<evidence type="ECO:0000313" key="3">
    <source>
        <dbReference type="Proteomes" id="UP001597187"/>
    </source>
</evidence>
<dbReference type="InterPro" id="IPR017868">
    <property type="entry name" value="Filamin/ABP280_repeat-like"/>
</dbReference>